<sequence>MNISSVVSNAVKPQLPSVQPGLSTPAKTAVSEAEPTLSAKEARAKEFYTREEEPWKGKFYLYGNNSRSAEKRPMTKEFYLRQLETDASINLTIQQSYYDRFRKELIELRPDLANKGFSYTLGDDAQIKVIAPENSLSEDEIKWLTDTLNNIEDFKENVQSHARIMMKLVDHDTEKFGGKYILNLMNFQDTIDYGKIVAIRKNDLSEEWIRQIHENAEKREPSLIDIRA</sequence>
<dbReference type="RefSeq" id="WP_025261546.1">
    <property type="nucleotide sequence ID" value="NZ_BLVX01000008.1"/>
</dbReference>
<organism evidence="2 3">
    <name type="scientific">Pseudomonas cichorii</name>
    <dbReference type="NCBI Taxonomy" id="36746"/>
    <lineage>
        <taxon>Bacteria</taxon>
        <taxon>Pseudomonadati</taxon>
        <taxon>Pseudomonadota</taxon>
        <taxon>Gammaproteobacteria</taxon>
        <taxon>Pseudomonadales</taxon>
        <taxon>Pseudomonadaceae</taxon>
        <taxon>Pseudomonas</taxon>
    </lineage>
</organism>
<dbReference type="GeneID" id="45544007"/>
<reference evidence="2 3" key="1">
    <citation type="submission" date="2020-05" db="EMBL/GenBank/DDBJ databases">
        <title>Genetic diversity of Pseudomonas cichorii.</title>
        <authorList>
            <person name="Tani S."/>
            <person name="Yagi H."/>
            <person name="Hashimoto S."/>
            <person name="Iiyama K."/>
            <person name="Furuya N."/>
        </authorList>
    </citation>
    <scope>NUCLEOTIDE SEQUENCE [LARGE SCALE GENOMIC DNA]</scope>
    <source>
        <strain evidence="2 3">LMG 2162</strain>
    </source>
</reference>
<protein>
    <submittedName>
        <fullName evidence="2">Uncharacterized protein</fullName>
    </submittedName>
</protein>
<dbReference type="Proteomes" id="UP000614982">
    <property type="component" value="Unassembled WGS sequence"/>
</dbReference>
<comment type="caution">
    <text evidence="2">The sequence shown here is derived from an EMBL/GenBank/DDBJ whole genome shotgun (WGS) entry which is preliminary data.</text>
</comment>
<evidence type="ECO:0000313" key="3">
    <source>
        <dbReference type="Proteomes" id="UP000614982"/>
    </source>
</evidence>
<dbReference type="EMBL" id="BLWA01000002">
    <property type="protein sequence ID" value="GFM91279.1"/>
    <property type="molecule type" value="Genomic_DNA"/>
</dbReference>
<evidence type="ECO:0000313" key="2">
    <source>
        <dbReference type="EMBL" id="GFM91279.1"/>
    </source>
</evidence>
<accession>A0ABQ1DK19</accession>
<name>A0ABQ1DK19_PSECI</name>
<feature type="compositionally biased region" description="Polar residues" evidence="1">
    <location>
        <begin position="16"/>
        <end position="26"/>
    </location>
</feature>
<gene>
    <name evidence="2" type="ORF">PSCICP_12510</name>
</gene>
<evidence type="ECO:0000256" key="1">
    <source>
        <dbReference type="SAM" id="MobiDB-lite"/>
    </source>
</evidence>
<keyword evidence="3" id="KW-1185">Reference proteome</keyword>
<feature type="region of interest" description="Disordered" evidence="1">
    <location>
        <begin position="14"/>
        <end position="35"/>
    </location>
</feature>
<proteinExistence type="predicted"/>